<feature type="chain" id="PRO_5046092665" evidence="1">
    <location>
        <begin position="20"/>
        <end position="120"/>
    </location>
</feature>
<protein>
    <submittedName>
        <fullName evidence="2">Dihydrodipicolinate reductase</fullName>
    </submittedName>
</protein>
<name>A0ABY2KPG5_9RHOB</name>
<evidence type="ECO:0000313" key="3">
    <source>
        <dbReference type="Proteomes" id="UP000297741"/>
    </source>
</evidence>
<dbReference type="Proteomes" id="UP000297741">
    <property type="component" value="Unassembled WGS sequence"/>
</dbReference>
<keyword evidence="1" id="KW-0732">Signal</keyword>
<comment type="caution">
    <text evidence="2">The sequence shown here is derived from an EMBL/GenBank/DDBJ whole genome shotgun (WGS) entry which is preliminary data.</text>
</comment>
<reference evidence="2 3" key="1">
    <citation type="submission" date="2018-11" db="EMBL/GenBank/DDBJ databases">
        <title>Tabrizicola sp. isolated from sediment of alpine lake.</title>
        <authorList>
            <person name="Liu Z."/>
        </authorList>
    </citation>
    <scope>NUCLEOTIDE SEQUENCE [LARGE SCALE GENOMIC DNA]</scope>
    <source>
        <strain evidence="2 3">DRYC-M-16</strain>
    </source>
</reference>
<evidence type="ECO:0000256" key="1">
    <source>
        <dbReference type="SAM" id="SignalP"/>
    </source>
</evidence>
<dbReference type="RefSeq" id="WP_135428936.1">
    <property type="nucleotide sequence ID" value="NZ_RPEM01000002.1"/>
</dbReference>
<feature type="signal peptide" evidence="1">
    <location>
        <begin position="1"/>
        <end position="19"/>
    </location>
</feature>
<keyword evidence="3" id="KW-1185">Reference proteome</keyword>
<accession>A0ABY2KPG5</accession>
<organism evidence="2 3">
    <name type="scientific">Pseudotabrizicola sediminis</name>
    <dbReference type="NCBI Taxonomy" id="2486418"/>
    <lineage>
        <taxon>Bacteria</taxon>
        <taxon>Pseudomonadati</taxon>
        <taxon>Pseudomonadota</taxon>
        <taxon>Alphaproteobacteria</taxon>
        <taxon>Rhodobacterales</taxon>
        <taxon>Paracoccaceae</taxon>
        <taxon>Pseudotabrizicola</taxon>
    </lineage>
</organism>
<evidence type="ECO:0000313" key="2">
    <source>
        <dbReference type="EMBL" id="TGD44563.1"/>
    </source>
</evidence>
<proteinExistence type="predicted"/>
<sequence>MRAFLFAVLMSILPGLAHANDFAPVRDKDEFLSLVKDKDLRIGLYNLTLKVTPDGRINGRALGWAISGNWRWEDGYFCRDMDWSGYAIPFNCQLVEARDGRDLRFTVDRGTGNSASFRLR</sequence>
<dbReference type="EMBL" id="RPEM01000002">
    <property type="protein sequence ID" value="TGD44563.1"/>
    <property type="molecule type" value="Genomic_DNA"/>
</dbReference>
<gene>
    <name evidence="2" type="ORF">EEB11_02955</name>
</gene>